<evidence type="ECO:0000313" key="1">
    <source>
        <dbReference type="EMBL" id="MFC0396166.1"/>
    </source>
</evidence>
<gene>
    <name evidence="1" type="ORF">ACFFJ8_32920</name>
</gene>
<dbReference type="Proteomes" id="UP001589818">
    <property type="component" value="Unassembled WGS sequence"/>
</dbReference>
<accession>A0ABV6JJS9</accession>
<protein>
    <submittedName>
        <fullName evidence="1">Uncharacterized protein</fullName>
    </submittedName>
</protein>
<dbReference type="RefSeq" id="WP_204817047.1">
    <property type="nucleotide sequence ID" value="NZ_JANHOF010000002.1"/>
</dbReference>
<dbReference type="EMBL" id="JBHLVF010000047">
    <property type="protein sequence ID" value="MFC0396166.1"/>
    <property type="molecule type" value="Genomic_DNA"/>
</dbReference>
<comment type="caution">
    <text evidence="1">The sequence shown here is derived from an EMBL/GenBank/DDBJ whole genome shotgun (WGS) entry which is preliminary data.</text>
</comment>
<keyword evidence="2" id="KW-1185">Reference proteome</keyword>
<proteinExistence type="predicted"/>
<sequence length="292" mass="33561">MDKKKLNVLKKLYGPTNYKYDAEREVRLYKEESLTDSERELLREMDWAANQLERLTHDSCLYELIKLRNDSRLTRERIMEGFIAGVGGSYPRGLSSLVSYYTMMNIPTHPYQEADKYAACKICSFSADQKDGFWENISQLKYVLYLGNAYGSSPWGALIDLKEITELPPIEATKDDVVTFNQLLFSLARSHEGETPGEYEKRLSSEKIMPKNKYVRRGILNSLAIVGVAPNVCLPNHFNKWTDYETMVSQEEKLGNTKGRSDMEIPWAAWKGELKINRDIAKELFGEKVNAL</sequence>
<reference evidence="1 2" key="1">
    <citation type="submission" date="2024-09" db="EMBL/GenBank/DDBJ databases">
        <authorList>
            <person name="Sun Q."/>
            <person name="Mori K."/>
        </authorList>
    </citation>
    <scope>NUCLEOTIDE SEQUENCE [LARGE SCALE GENOMIC DNA]</scope>
    <source>
        <strain evidence="1 2">CCM 4839</strain>
    </source>
</reference>
<name>A0ABV6JJS9_9BACL</name>
<organism evidence="1 2">
    <name type="scientific">Paenibacillus mendelii</name>
    <dbReference type="NCBI Taxonomy" id="206163"/>
    <lineage>
        <taxon>Bacteria</taxon>
        <taxon>Bacillati</taxon>
        <taxon>Bacillota</taxon>
        <taxon>Bacilli</taxon>
        <taxon>Bacillales</taxon>
        <taxon>Paenibacillaceae</taxon>
        <taxon>Paenibacillus</taxon>
    </lineage>
</organism>
<evidence type="ECO:0000313" key="2">
    <source>
        <dbReference type="Proteomes" id="UP001589818"/>
    </source>
</evidence>